<dbReference type="RefSeq" id="WP_145070180.1">
    <property type="nucleotide sequence ID" value="NZ_CP036287.1"/>
</dbReference>
<keyword evidence="3" id="KW-1185">Reference proteome</keyword>
<evidence type="ECO:0000256" key="1">
    <source>
        <dbReference type="ARBA" id="ARBA00022500"/>
    </source>
</evidence>
<reference evidence="2 3" key="1">
    <citation type="submission" date="2019-02" db="EMBL/GenBank/DDBJ databases">
        <title>Deep-cultivation of Planctomycetes and their phenomic and genomic characterization uncovers novel biology.</title>
        <authorList>
            <person name="Wiegand S."/>
            <person name="Jogler M."/>
            <person name="Boedeker C."/>
            <person name="Pinto D."/>
            <person name="Vollmers J."/>
            <person name="Rivas-Marin E."/>
            <person name="Kohn T."/>
            <person name="Peeters S.H."/>
            <person name="Heuer A."/>
            <person name="Rast P."/>
            <person name="Oberbeckmann S."/>
            <person name="Bunk B."/>
            <person name="Jeske O."/>
            <person name="Meyerdierks A."/>
            <person name="Storesund J.E."/>
            <person name="Kallscheuer N."/>
            <person name="Luecker S."/>
            <person name="Lage O.M."/>
            <person name="Pohl T."/>
            <person name="Merkel B.J."/>
            <person name="Hornburger P."/>
            <person name="Mueller R.-W."/>
            <person name="Bruemmer F."/>
            <person name="Labrenz M."/>
            <person name="Spormann A.M."/>
            <person name="Op den Camp H."/>
            <person name="Overmann J."/>
            <person name="Amann R."/>
            <person name="Jetten M.S.M."/>
            <person name="Mascher T."/>
            <person name="Medema M.H."/>
            <person name="Devos D.P."/>
            <person name="Kaster A.-K."/>
            <person name="Ovreas L."/>
            <person name="Rohde M."/>
            <person name="Galperin M.Y."/>
            <person name="Jogler C."/>
        </authorList>
    </citation>
    <scope>NUCLEOTIDE SEQUENCE [LARGE SCALE GENOMIC DNA]</scope>
    <source>
        <strain evidence="2 3">Pla133</strain>
    </source>
</reference>
<evidence type="ECO:0008006" key="4">
    <source>
        <dbReference type="Google" id="ProtNLM"/>
    </source>
</evidence>
<protein>
    <recommendedName>
        <fullName evidence="4">Chemotaxis phosphatase CheX-like domain-containing protein</fullName>
    </recommendedName>
</protein>
<gene>
    <name evidence="2" type="ORF">Pla133_49980</name>
</gene>
<dbReference type="KEGG" id="pbap:Pla133_49980"/>
<accession>A0A518BSD7</accession>
<dbReference type="EMBL" id="CP036287">
    <property type="protein sequence ID" value="QDU69875.1"/>
    <property type="molecule type" value="Genomic_DNA"/>
</dbReference>
<dbReference type="GO" id="GO:0006935">
    <property type="term" value="P:chemotaxis"/>
    <property type="evidence" value="ECO:0007669"/>
    <property type="project" value="UniProtKB-KW"/>
</dbReference>
<evidence type="ECO:0000313" key="2">
    <source>
        <dbReference type="EMBL" id="QDU69875.1"/>
    </source>
</evidence>
<dbReference type="AlphaFoldDB" id="A0A518BSD7"/>
<dbReference type="Gene3D" id="3.40.1550.10">
    <property type="entry name" value="CheC-like"/>
    <property type="match status" value="1"/>
</dbReference>
<keyword evidence="1" id="KW-0145">Chemotaxis</keyword>
<name>A0A518BSD7_9BACT</name>
<organism evidence="2 3">
    <name type="scientific">Engelhardtia mirabilis</name>
    <dbReference type="NCBI Taxonomy" id="2528011"/>
    <lineage>
        <taxon>Bacteria</taxon>
        <taxon>Pseudomonadati</taxon>
        <taxon>Planctomycetota</taxon>
        <taxon>Planctomycetia</taxon>
        <taxon>Planctomycetia incertae sedis</taxon>
        <taxon>Engelhardtia</taxon>
    </lineage>
</organism>
<proteinExistence type="predicted"/>
<sequence length="188" mass="20273">MSTLDIQARAELAEAVVKIFEKGFDDWTQMFGFEAVTTKPLVRVLKSSEDLLRRIIANSVLVTTRGDGPVSGWTLFVFPNELIASAIAAAMMLPGEGFTLDEANEQQVEAAQELMNLFCGSATKALQSARHELRISQSVEHLRVKLNLAEPPRIPEGTGIACVSVDVEANGAVGKAWCLMPEAMAGAL</sequence>
<dbReference type="SUPFAM" id="SSF103039">
    <property type="entry name" value="CheC-like"/>
    <property type="match status" value="1"/>
</dbReference>
<dbReference type="InterPro" id="IPR028976">
    <property type="entry name" value="CheC-like_sf"/>
</dbReference>
<evidence type="ECO:0000313" key="3">
    <source>
        <dbReference type="Proteomes" id="UP000316921"/>
    </source>
</evidence>
<dbReference type="Proteomes" id="UP000316921">
    <property type="component" value="Chromosome"/>
</dbReference>